<dbReference type="AlphaFoldDB" id="A0A7R8XAB0"/>
<dbReference type="GO" id="GO:0016272">
    <property type="term" value="C:prefoldin complex"/>
    <property type="evidence" value="ECO:0007669"/>
    <property type="project" value="InterPro"/>
</dbReference>
<dbReference type="InterPro" id="IPR009053">
    <property type="entry name" value="Prefoldin"/>
</dbReference>
<dbReference type="GO" id="GO:0044183">
    <property type="term" value="F:protein folding chaperone"/>
    <property type="evidence" value="ECO:0007669"/>
    <property type="project" value="TreeGrafter"/>
</dbReference>
<keyword evidence="6" id="KW-1185">Reference proteome</keyword>
<dbReference type="PANTHER" id="PTHR20903:SF0">
    <property type="entry name" value="PREFOLDIN SUBUNIT 1"/>
    <property type="match status" value="1"/>
</dbReference>
<dbReference type="SUPFAM" id="SSF46579">
    <property type="entry name" value="Prefoldin"/>
    <property type="match status" value="1"/>
</dbReference>
<evidence type="ECO:0008006" key="7">
    <source>
        <dbReference type="Google" id="ProtNLM"/>
    </source>
</evidence>
<comment type="similarity">
    <text evidence="1">Belongs to the prefoldin subunit beta family.</text>
</comment>
<evidence type="ECO:0000256" key="1">
    <source>
        <dbReference type="ARBA" id="ARBA00008045"/>
    </source>
</evidence>
<evidence type="ECO:0000256" key="3">
    <source>
        <dbReference type="ARBA" id="ARBA00023186"/>
    </source>
</evidence>
<dbReference type="GO" id="GO:0051082">
    <property type="term" value="F:unfolded protein binding"/>
    <property type="evidence" value="ECO:0007669"/>
    <property type="project" value="InterPro"/>
</dbReference>
<evidence type="ECO:0000256" key="4">
    <source>
        <dbReference type="SAM" id="Coils"/>
    </source>
</evidence>
<dbReference type="PANTHER" id="PTHR20903">
    <property type="entry name" value="PREFOLDIN SUBUNIT 1-RELATED"/>
    <property type="match status" value="1"/>
</dbReference>
<keyword evidence="3" id="KW-0143">Chaperone</keyword>
<protein>
    <recommendedName>
        <fullName evidence="7">Prefoldin subunit 1</fullName>
    </recommendedName>
</protein>
<sequence>MSRPVDMELRKAFVELQHKMIETSQKLRLADIQIEQLKGVITHSQLTEREIKSLPGETKMYQSLGRMFVLSDRGTIESQLQNKVKAVEEKIGTLQNQKSYLETSLKEAENNLREMVQQKRSS</sequence>
<dbReference type="CDD" id="cd23164">
    <property type="entry name" value="Prefoldin_1"/>
    <property type="match status" value="1"/>
</dbReference>
<dbReference type="Proteomes" id="UP000677054">
    <property type="component" value="Unassembled WGS sequence"/>
</dbReference>
<evidence type="ECO:0000313" key="6">
    <source>
        <dbReference type="Proteomes" id="UP000677054"/>
    </source>
</evidence>
<dbReference type="Pfam" id="PF01920">
    <property type="entry name" value="Prefoldin_2"/>
    <property type="match status" value="1"/>
</dbReference>
<feature type="coiled-coil region" evidence="4">
    <location>
        <begin position="77"/>
        <end position="118"/>
    </location>
</feature>
<name>A0A7R8XAB0_9CRUS</name>
<comment type="subunit">
    <text evidence="2">Heterohexamer of two PFD-alpha type and four PFD-beta type subunits.</text>
</comment>
<reference evidence="5" key="1">
    <citation type="submission" date="2020-11" db="EMBL/GenBank/DDBJ databases">
        <authorList>
            <person name="Tran Van P."/>
        </authorList>
    </citation>
    <scope>NUCLEOTIDE SEQUENCE</scope>
</reference>
<dbReference type="EMBL" id="LR899810">
    <property type="protein sequence ID" value="CAD7242610.1"/>
    <property type="molecule type" value="Genomic_DNA"/>
</dbReference>
<dbReference type="EMBL" id="CAJPEV010000293">
    <property type="protein sequence ID" value="CAG0883571.1"/>
    <property type="molecule type" value="Genomic_DNA"/>
</dbReference>
<organism evidence="5">
    <name type="scientific">Darwinula stevensoni</name>
    <dbReference type="NCBI Taxonomy" id="69355"/>
    <lineage>
        <taxon>Eukaryota</taxon>
        <taxon>Metazoa</taxon>
        <taxon>Ecdysozoa</taxon>
        <taxon>Arthropoda</taxon>
        <taxon>Crustacea</taxon>
        <taxon>Oligostraca</taxon>
        <taxon>Ostracoda</taxon>
        <taxon>Podocopa</taxon>
        <taxon>Podocopida</taxon>
        <taxon>Darwinulocopina</taxon>
        <taxon>Darwinuloidea</taxon>
        <taxon>Darwinulidae</taxon>
        <taxon>Darwinula</taxon>
    </lineage>
</organism>
<evidence type="ECO:0000313" key="5">
    <source>
        <dbReference type="EMBL" id="CAD7242610.1"/>
    </source>
</evidence>
<evidence type="ECO:0000256" key="2">
    <source>
        <dbReference type="ARBA" id="ARBA00011695"/>
    </source>
</evidence>
<dbReference type="InterPro" id="IPR002777">
    <property type="entry name" value="PFD_beta-like"/>
</dbReference>
<keyword evidence="4" id="KW-0175">Coiled coil</keyword>
<dbReference type="Gene3D" id="1.10.287.370">
    <property type="match status" value="1"/>
</dbReference>
<accession>A0A7R8XAB0</accession>
<proteinExistence type="inferred from homology"/>
<dbReference type="GO" id="GO:0005737">
    <property type="term" value="C:cytoplasm"/>
    <property type="evidence" value="ECO:0007669"/>
    <property type="project" value="TreeGrafter"/>
</dbReference>
<gene>
    <name evidence="5" type="ORF">DSTB1V02_LOCUS2567</name>
</gene>
<dbReference type="OrthoDB" id="5242628at2759"/>